<dbReference type="Gene3D" id="2.10.260.10">
    <property type="match status" value="1"/>
</dbReference>
<dbReference type="Proteomes" id="UP000441102">
    <property type="component" value="Unassembled WGS sequence"/>
</dbReference>
<sequence length="76" mass="8740">MNVTLRKIGNSDGVIIPKEMLEQLNVQTGDTLVLTAEKDGLRLTRSTEDPEVFEKKMKIARERMKKYETAYRVLAQ</sequence>
<dbReference type="SMART" id="SM00966">
    <property type="entry name" value="SpoVT_AbrB"/>
    <property type="match status" value="1"/>
</dbReference>
<dbReference type="NCBIfam" id="TIGR02609">
    <property type="entry name" value="doc_partner"/>
    <property type="match status" value="1"/>
</dbReference>
<feature type="domain" description="SpoVT-AbrB" evidence="1">
    <location>
        <begin position="6"/>
        <end position="51"/>
    </location>
</feature>
<accession>A0A011UM93</accession>
<dbReference type="SUPFAM" id="SSF89447">
    <property type="entry name" value="AbrB/MazE/MraZ-like"/>
    <property type="match status" value="1"/>
</dbReference>
<dbReference type="EMBL" id="WBWX01000009">
    <property type="protein sequence ID" value="KAB2793353.1"/>
    <property type="molecule type" value="Genomic_DNA"/>
</dbReference>
<dbReference type="KEGG" id="oah:DR92_2187"/>
<organism evidence="2 3">
    <name type="scientific">Brucella anthropi</name>
    <name type="common">Ochrobactrum anthropi</name>
    <dbReference type="NCBI Taxonomy" id="529"/>
    <lineage>
        <taxon>Bacteria</taxon>
        <taxon>Pseudomonadati</taxon>
        <taxon>Pseudomonadota</taxon>
        <taxon>Alphaproteobacteria</taxon>
        <taxon>Hyphomicrobiales</taxon>
        <taxon>Brucellaceae</taxon>
        <taxon>Brucella/Ochrobactrum group</taxon>
        <taxon>Brucella</taxon>
    </lineage>
</organism>
<dbReference type="InterPro" id="IPR007159">
    <property type="entry name" value="SpoVT-AbrB_dom"/>
</dbReference>
<name>A0A011UM93_BRUAN</name>
<protein>
    <submittedName>
        <fullName evidence="2">AbrB/MazE/SpoVT family DNA-binding domain-containing protein</fullName>
    </submittedName>
</protein>
<evidence type="ECO:0000259" key="1">
    <source>
        <dbReference type="SMART" id="SM00966"/>
    </source>
</evidence>
<proteinExistence type="predicted"/>
<dbReference type="AlphaFoldDB" id="A0A011UM93"/>
<evidence type="ECO:0000313" key="2">
    <source>
        <dbReference type="EMBL" id="KAB2793353.1"/>
    </source>
</evidence>
<dbReference type="GO" id="GO:0003677">
    <property type="term" value="F:DNA binding"/>
    <property type="evidence" value="ECO:0007669"/>
    <property type="project" value="UniProtKB-KW"/>
</dbReference>
<evidence type="ECO:0000313" key="3">
    <source>
        <dbReference type="Proteomes" id="UP000441102"/>
    </source>
</evidence>
<comment type="caution">
    <text evidence="2">The sequence shown here is derived from an EMBL/GenBank/DDBJ whole genome shotgun (WGS) entry which is preliminary data.</text>
</comment>
<dbReference type="Pfam" id="PF04014">
    <property type="entry name" value="MazE_antitoxin"/>
    <property type="match status" value="1"/>
</dbReference>
<dbReference type="InterPro" id="IPR013432">
    <property type="entry name" value="Doc_partner"/>
</dbReference>
<reference evidence="2 3" key="1">
    <citation type="submission" date="2019-09" db="EMBL/GenBank/DDBJ databases">
        <title>Taxonomic organization of the family Brucellaceae based on a phylogenomic approach.</title>
        <authorList>
            <person name="Leclercq S."/>
            <person name="Cloeckaert A."/>
            <person name="Zygmunt M.S."/>
        </authorList>
    </citation>
    <scope>NUCLEOTIDE SEQUENCE [LARGE SCALE GENOMIC DNA]</scope>
    <source>
        <strain evidence="2 3">CCUG 34461</strain>
    </source>
</reference>
<dbReference type="RefSeq" id="WP_029925342.1">
    <property type="nucleotide sequence ID" value="NZ_CP008820.1"/>
</dbReference>
<dbReference type="InterPro" id="IPR037914">
    <property type="entry name" value="SpoVT-AbrB_sf"/>
</dbReference>
<keyword evidence="2" id="KW-0238">DNA-binding</keyword>
<gene>
    <name evidence="2" type="ORF">F9L06_20775</name>
</gene>